<comment type="caution">
    <text evidence="2">The sequence shown here is derived from an EMBL/GenBank/DDBJ whole genome shotgun (WGS) entry which is preliminary data.</text>
</comment>
<sequence>MEVNQGFDMFTIIEKLFPLFFILVIGFILFIIFQGIKQWNYNNKQPKLNVDALVVSKRTEVSGGSNDSSASTWYYITFQVESGDRMELAVRGSDYGMLAEGDAGELVFQGTRFHSFTRKQQVN</sequence>
<evidence type="ECO:0000313" key="3">
    <source>
        <dbReference type="Proteomes" id="UP001241748"/>
    </source>
</evidence>
<keyword evidence="1" id="KW-0812">Transmembrane</keyword>
<dbReference type="InterPro" id="IPR019635">
    <property type="entry name" value="DUF2500"/>
</dbReference>
<evidence type="ECO:0000256" key="1">
    <source>
        <dbReference type="SAM" id="Phobius"/>
    </source>
</evidence>
<proteinExistence type="predicted"/>
<evidence type="ECO:0000313" key="2">
    <source>
        <dbReference type="EMBL" id="MFB3167169.1"/>
    </source>
</evidence>
<protein>
    <submittedName>
        <fullName evidence="2">DUF2500 domain-containing protein</fullName>
    </submittedName>
</protein>
<keyword evidence="1" id="KW-0472">Membrane</keyword>
<keyword evidence="3" id="KW-1185">Reference proteome</keyword>
<organism evidence="2 3">
    <name type="scientific">Neobacillus driksii</name>
    <dbReference type="NCBI Taxonomy" id="3035913"/>
    <lineage>
        <taxon>Bacteria</taxon>
        <taxon>Bacillati</taxon>
        <taxon>Bacillota</taxon>
        <taxon>Bacilli</taxon>
        <taxon>Bacillales</taxon>
        <taxon>Bacillaceae</taxon>
        <taxon>Neobacillus</taxon>
    </lineage>
</organism>
<feature type="transmembrane region" description="Helical" evidence="1">
    <location>
        <begin position="16"/>
        <end position="36"/>
    </location>
</feature>
<keyword evidence="1" id="KW-1133">Transmembrane helix</keyword>
<dbReference type="EMBL" id="JAROBZ020000001">
    <property type="protein sequence ID" value="MFB3167169.1"/>
    <property type="molecule type" value="Genomic_DNA"/>
</dbReference>
<dbReference type="Gene3D" id="2.40.50.660">
    <property type="match status" value="1"/>
</dbReference>
<gene>
    <name evidence="2" type="ORF">P5G62_008600</name>
</gene>
<dbReference type="Proteomes" id="UP001241748">
    <property type="component" value="Unassembled WGS sequence"/>
</dbReference>
<accession>A0ABV4YSA0</accession>
<dbReference type="RefSeq" id="WP_306076834.1">
    <property type="nucleotide sequence ID" value="NZ_JAROBZ020000001.1"/>
</dbReference>
<reference evidence="2 3" key="1">
    <citation type="submission" date="2024-05" db="EMBL/GenBank/DDBJ databases">
        <authorList>
            <person name="Venkateswaran K."/>
        </authorList>
    </citation>
    <scope>NUCLEOTIDE SEQUENCE [LARGE SCALE GENOMIC DNA]</scope>
    <source>
        <strain evidence="2 3">179-C4-2-HS</strain>
    </source>
</reference>
<dbReference type="Pfam" id="PF10694">
    <property type="entry name" value="DUF2500"/>
    <property type="match status" value="1"/>
</dbReference>
<name>A0ABV4YSA0_9BACI</name>